<name>A0AAN7ZQV8_9PEZI</name>
<dbReference type="PANTHER" id="PTHR42085:SF1">
    <property type="entry name" value="F-BOX DOMAIN-CONTAINING PROTEIN"/>
    <property type="match status" value="1"/>
</dbReference>
<dbReference type="PANTHER" id="PTHR42085">
    <property type="entry name" value="F-BOX DOMAIN-CONTAINING PROTEIN"/>
    <property type="match status" value="1"/>
</dbReference>
<proteinExistence type="predicted"/>
<gene>
    <name evidence="1" type="ORF">LTR97_000330</name>
</gene>
<comment type="caution">
    <text evidence="1">The sequence shown here is derived from an EMBL/GenBank/DDBJ whole genome shotgun (WGS) entry which is preliminary data.</text>
</comment>
<evidence type="ECO:0000313" key="2">
    <source>
        <dbReference type="Proteomes" id="UP001310594"/>
    </source>
</evidence>
<organism evidence="1 2">
    <name type="scientific">Elasticomyces elasticus</name>
    <dbReference type="NCBI Taxonomy" id="574655"/>
    <lineage>
        <taxon>Eukaryota</taxon>
        <taxon>Fungi</taxon>
        <taxon>Dikarya</taxon>
        <taxon>Ascomycota</taxon>
        <taxon>Pezizomycotina</taxon>
        <taxon>Dothideomycetes</taxon>
        <taxon>Dothideomycetidae</taxon>
        <taxon>Mycosphaerellales</taxon>
        <taxon>Teratosphaeriaceae</taxon>
        <taxon>Elasticomyces</taxon>
    </lineage>
</organism>
<accession>A0AAN7ZQV8</accession>
<evidence type="ECO:0000313" key="1">
    <source>
        <dbReference type="EMBL" id="KAK5707792.1"/>
    </source>
</evidence>
<dbReference type="EMBL" id="JAVRQU010000001">
    <property type="protein sequence ID" value="KAK5707792.1"/>
    <property type="molecule type" value="Genomic_DNA"/>
</dbReference>
<reference evidence="1" key="1">
    <citation type="submission" date="2023-08" db="EMBL/GenBank/DDBJ databases">
        <title>Black Yeasts Isolated from many extreme environments.</title>
        <authorList>
            <person name="Coleine C."/>
            <person name="Stajich J.E."/>
            <person name="Selbmann L."/>
        </authorList>
    </citation>
    <scope>NUCLEOTIDE SEQUENCE</scope>
    <source>
        <strain evidence="1">CCFEE 5810</strain>
    </source>
</reference>
<dbReference type="AlphaFoldDB" id="A0AAN7ZQV8"/>
<dbReference type="Proteomes" id="UP001310594">
    <property type="component" value="Unassembled WGS sequence"/>
</dbReference>
<protein>
    <submittedName>
        <fullName evidence="1">Uncharacterized protein</fullName>
    </submittedName>
</protein>
<sequence length="190" mass="21810">MADSKCHLLNLPAELRNEIWQLVLLSDFFQPTSHARPPSILQTSIQVRSETLPIHYGQTTFVLDLCVGLDYVFRWLHSIDNGSVQHIRRVQLTAPVDQRAIPFARRCMLVMPYHEVEDERLVWDVGNEDVGDDGLKLYKLSTAIRTATKIKDDLGKELARMLEQSGTGLTVYDWRRFVIHFARHVGGCRP</sequence>
<dbReference type="InterPro" id="IPR038883">
    <property type="entry name" value="AN11006-like"/>
</dbReference>